<evidence type="ECO:0008006" key="3">
    <source>
        <dbReference type="Google" id="ProtNLM"/>
    </source>
</evidence>
<dbReference type="Proteomes" id="UP000287361">
    <property type="component" value="Unassembled WGS sequence"/>
</dbReference>
<reference evidence="1 2" key="1">
    <citation type="submission" date="2018-10" db="EMBL/GenBank/DDBJ databases">
        <title>Draft Genome Sequence of Anaerotignum sp. KCTC 15736.</title>
        <authorList>
            <person name="Choi S.H."/>
            <person name="Kim J.S."/>
            <person name="Kang S.W."/>
            <person name="Lee J.S."/>
            <person name="Park S.H."/>
        </authorList>
    </citation>
    <scope>NUCLEOTIDE SEQUENCE [LARGE SCALE GENOMIC DNA]</scope>
    <source>
        <strain evidence="1 2">KCTC 15736</strain>
    </source>
</reference>
<proteinExistence type="predicted"/>
<dbReference type="EMBL" id="BHVZ01000001">
    <property type="protein sequence ID" value="GCB28360.1"/>
    <property type="molecule type" value="Genomic_DNA"/>
</dbReference>
<gene>
    <name evidence="1" type="ORF">KGMB03357_00210</name>
</gene>
<dbReference type="OrthoDB" id="86584at2"/>
<dbReference type="NCBIfam" id="NF038110">
    <property type="entry name" value="Lys_methyl_FliB"/>
    <property type="match status" value="1"/>
</dbReference>
<evidence type="ECO:0000313" key="2">
    <source>
        <dbReference type="Proteomes" id="UP000287361"/>
    </source>
</evidence>
<organism evidence="1 2">
    <name type="scientific">Anaerotignum faecicola</name>
    <dbReference type="NCBI Taxonomy" id="2358141"/>
    <lineage>
        <taxon>Bacteria</taxon>
        <taxon>Bacillati</taxon>
        <taxon>Bacillota</taxon>
        <taxon>Clostridia</taxon>
        <taxon>Lachnospirales</taxon>
        <taxon>Anaerotignaceae</taxon>
        <taxon>Anaerotignum</taxon>
    </lineage>
</organism>
<accession>A0A401LA55</accession>
<evidence type="ECO:0000313" key="1">
    <source>
        <dbReference type="EMBL" id="GCB28360.1"/>
    </source>
</evidence>
<name>A0A401LA55_9FIRM</name>
<dbReference type="AlphaFoldDB" id="A0A401LA55"/>
<sequence>MKLIAPEYYTKFHCIADKCRHSCCVGWEIAIDPDKLVYYRSIEGEFGARLQKGIAEADDAAQFILDEEERCPFLNRTGLCDMIMALGEDALCQICRDHPRFRNFYADRTEIGLGLCCEAAGELILSQQEKLTLITLEDDGAADLPDIADESLLAWREELFALAQDRDKPIELRAAEILQTAGRTLSQHSWAEWAEIYLELERLEPSWADRLLELKETDLTGISLPDAMAWEPALEQLLVYFLYRQTPLALDDGEYEGRAAFAVLSFAMIRRLLLVHFALHGSVVLADLIEIARQYSAEIEYSDENVEILLYRIQEAL</sequence>
<keyword evidence="2" id="KW-1185">Reference proteome</keyword>
<comment type="caution">
    <text evidence="1">The sequence shown here is derived from an EMBL/GenBank/DDBJ whole genome shotgun (WGS) entry which is preliminary data.</text>
</comment>
<protein>
    <recommendedName>
        <fullName evidence="3">Lysine-N-methylase</fullName>
    </recommendedName>
</protein>